<dbReference type="AlphaFoldDB" id="A0A194XBK0"/>
<reference evidence="1 2" key="1">
    <citation type="submission" date="2015-10" db="EMBL/GenBank/DDBJ databases">
        <title>Full genome of DAOMC 229536 Phialocephala scopiformis, a fungal endophyte of spruce producing the potent anti-insectan compound rugulosin.</title>
        <authorList>
            <consortium name="DOE Joint Genome Institute"/>
            <person name="Walker A.K."/>
            <person name="Frasz S.L."/>
            <person name="Seifert K.A."/>
            <person name="Miller J.D."/>
            <person name="Mondo S.J."/>
            <person name="Labutti K."/>
            <person name="Lipzen A."/>
            <person name="Dockter R."/>
            <person name="Kennedy M."/>
            <person name="Grigoriev I.V."/>
            <person name="Spatafora J.W."/>
        </authorList>
    </citation>
    <scope>NUCLEOTIDE SEQUENCE [LARGE SCALE GENOMIC DNA]</scope>
    <source>
        <strain evidence="1 2">CBS 120377</strain>
    </source>
</reference>
<dbReference type="RefSeq" id="XP_018071492.1">
    <property type="nucleotide sequence ID" value="XM_018219878.1"/>
</dbReference>
<dbReference type="KEGG" id="psco:LY89DRAFT_734124"/>
<dbReference type="Proteomes" id="UP000070700">
    <property type="component" value="Unassembled WGS sequence"/>
</dbReference>
<gene>
    <name evidence="1" type="ORF">LY89DRAFT_734124</name>
</gene>
<evidence type="ECO:0000313" key="1">
    <source>
        <dbReference type="EMBL" id="KUJ17137.1"/>
    </source>
</evidence>
<sequence length="60" mass="7100">MPGVSDVVPAYRLRQEDLEDYLRRTFPEQSYFSIELARDEYNIVIPRLLDRVSPKFQAPV</sequence>
<keyword evidence="2" id="KW-1185">Reference proteome</keyword>
<dbReference type="EMBL" id="KQ947415">
    <property type="protein sequence ID" value="KUJ17137.1"/>
    <property type="molecule type" value="Genomic_DNA"/>
</dbReference>
<evidence type="ECO:0000313" key="2">
    <source>
        <dbReference type="Proteomes" id="UP000070700"/>
    </source>
</evidence>
<accession>A0A194XBK0</accession>
<dbReference type="GeneID" id="28829604"/>
<organism evidence="1 2">
    <name type="scientific">Mollisia scopiformis</name>
    <name type="common">Conifer needle endophyte fungus</name>
    <name type="synonym">Phialocephala scopiformis</name>
    <dbReference type="NCBI Taxonomy" id="149040"/>
    <lineage>
        <taxon>Eukaryota</taxon>
        <taxon>Fungi</taxon>
        <taxon>Dikarya</taxon>
        <taxon>Ascomycota</taxon>
        <taxon>Pezizomycotina</taxon>
        <taxon>Leotiomycetes</taxon>
        <taxon>Helotiales</taxon>
        <taxon>Mollisiaceae</taxon>
        <taxon>Mollisia</taxon>
    </lineage>
</organism>
<protein>
    <submittedName>
        <fullName evidence="1">Uncharacterized protein</fullName>
    </submittedName>
</protein>
<dbReference type="InParanoid" id="A0A194XBK0"/>
<proteinExistence type="predicted"/>
<name>A0A194XBK0_MOLSC</name>